<gene>
    <name evidence="1" type="ORF">IE81DRAFT_219352</name>
</gene>
<dbReference type="EMBL" id="KZ819415">
    <property type="protein sequence ID" value="PWN40505.1"/>
    <property type="molecule type" value="Genomic_DNA"/>
</dbReference>
<keyword evidence="2" id="KW-1185">Reference proteome</keyword>
<dbReference type="Proteomes" id="UP000245783">
    <property type="component" value="Unassembled WGS sequence"/>
</dbReference>
<protein>
    <submittedName>
        <fullName evidence="1">Uncharacterized protein</fullName>
    </submittedName>
</protein>
<reference evidence="1 2" key="1">
    <citation type="journal article" date="2018" name="Mol. Biol. Evol.">
        <title>Broad Genomic Sampling Reveals a Smut Pathogenic Ancestry of the Fungal Clade Ustilaginomycotina.</title>
        <authorList>
            <person name="Kijpornyongpan T."/>
            <person name="Mondo S.J."/>
            <person name="Barry K."/>
            <person name="Sandor L."/>
            <person name="Lee J."/>
            <person name="Lipzen A."/>
            <person name="Pangilinan J."/>
            <person name="LaButti K."/>
            <person name="Hainaut M."/>
            <person name="Henrissat B."/>
            <person name="Grigoriev I.V."/>
            <person name="Spatafora J.W."/>
            <person name="Aime M.C."/>
        </authorList>
    </citation>
    <scope>NUCLEOTIDE SEQUENCE [LARGE SCALE GENOMIC DNA]</scope>
    <source>
        <strain evidence="1 2">MCA 4658</strain>
    </source>
</reference>
<dbReference type="RefSeq" id="XP_025367665.1">
    <property type="nucleotide sequence ID" value="XM_025511027.1"/>
</dbReference>
<dbReference type="InParanoid" id="A0A316VYF7"/>
<proteinExistence type="predicted"/>
<accession>A0A316VYF7</accession>
<name>A0A316VYF7_9BASI</name>
<dbReference type="GeneID" id="37032897"/>
<evidence type="ECO:0000313" key="1">
    <source>
        <dbReference type="EMBL" id="PWN40505.1"/>
    </source>
</evidence>
<evidence type="ECO:0000313" key="2">
    <source>
        <dbReference type="Proteomes" id="UP000245783"/>
    </source>
</evidence>
<sequence length="82" mass="9601">MKKLHNPSSKVLLVWWFLNQYRSLPSPYGGALLYYTFAYCAQMLPRMDASEAAVPRHTAPCGWHPQRRRHVLKTCLPNMRLE</sequence>
<organism evidence="1 2">
    <name type="scientific">Ceraceosorus guamensis</name>
    <dbReference type="NCBI Taxonomy" id="1522189"/>
    <lineage>
        <taxon>Eukaryota</taxon>
        <taxon>Fungi</taxon>
        <taxon>Dikarya</taxon>
        <taxon>Basidiomycota</taxon>
        <taxon>Ustilaginomycotina</taxon>
        <taxon>Exobasidiomycetes</taxon>
        <taxon>Ceraceosorales</taxon>
        <taxon>Ceraceosoraceae</taxon>
        <taxon>Ceraceosorus</taxon>
    </lineage>
</organism>
<dbReference type="AlphaFoldDB" id="A0A316VYF7"/>